<comment type="caution">
    <text evidence="3">The sequence shown here is derived from an EMBL/GenBank/DDBJ whole genome shotgun (WGS) entry which is preliminary data.</text>
</comment>
<protein>
    <recommendedName>
        <fullName evidence="2">EF-hand domain-containing protein</fullName>
    </recommendedName>
</protein>
<dbReference type="AlphaFoldDB" id="A0A8T1V4F2"/>
<feature type="region of interest" description="Disordered" evidence="1">
    <location>
        <begin position="41"/>
        <end position="80"/>
    </location>
</feature>
<keyword evidence="4" id="KW-1185">Reference proteome</keyword>
<dbReference type="OrthoDB" id="121840at2759"/>
<dbReference type="EMBL" id="JAGDFM010000896">
    <property type="protein sequence ID" value="KAG7375861.1"/>
    <property type="molecule type" value="Genomic_DNA"/>
</dbReference>
<dbReference type="Proteomes" id="UP000694044">
    <property type="component" value="Unassembled WGS sequence"/>
</dbReference>
<evidence type="ECO:0000313" key="4">
    <source>
        <dbReference type="Proteomes" id="UP000694044"/>
    </source>
</evidence>
<sequence length="159" mass="17787">MPEATLVRRVHCSCPALARHNHCQRTSNSKLTSQWALARAHPAQPARKTPALQHKTPHCDETGARTCARAPTSSMSDGDGKITSYEIAQREEQKTLKNLMAGLVDALIADMKWGQFDLLDADGDRLVSFNEFELWLGVDPNLLFNRFDLAKRATWTITN</sequence>
<dbReference type="InterPro" id="IPR018247">
    <property type="entry name" value="EF_Hand_1_Ca_BS"/>
</dbReference>
<evidence type="ECO:0000256" key="1">
    <source>
        <dbReference type="SAM" id="MobiDB-lite"/>
    </source>
</evidence>
<evidence type="ECO:0000313" key="3">
    <source>
        <dbReference type="EMBL" id="KAG7375861.1"/>
    </source>
</evidence>
<evidence type="ECO:0000259" key="2">
    <source>
        <dbReference type="PROSITE" id="PS50222"/>
    </source>
</evidence>
<accession>A0A8T1V4F2</accession>
<reference evidence="3" key="1">
    <citation type="submission" date="2021-02" db="EMBL/GenBank/DDBJ databases">
        <authorList>
            <person name="Palmer J.M."/>
        </authorList>
    </citation>
    <scope>NUCLEOTIDE SEQUENCE</scope>
    <source>
        <strain evidence="3">SCRP734</strain>
    </source>
</reference>
<proteinExistence type="predicted"/>
<gene>
    <name evidence="3" type="ORF">PHYPSEUDO_014976</name>
</gene>
<feature type="domain" description="EF-hand" evidence="2">
    <location>
        <begin position="116"/>
        <end position="142"/>
    </location>
</feature>
<dbReference type="InterPro" id="IPR002048">
    <property type="entry name" value="EF_hand_dom"/>
</dbReference>
<dbReference type="PROSITE" id="PS00018">
    <property type="entry name" value="EF_HAND_1"/>
    <property type="match status" value="1"/>
</dbReference>
<dbReference type="GO" id="GO:0005509">
    <property type="term" value="F:calcium ion binding"/>
    <property type="evidence" value="ECO:0007669"/>
    <property type="project" value="InterPro"/>
</dbReference>
<dbReference type="PROSITE" id="PS50222">
    <property type="entry name" value="EF_HAND_2"/>
    <property type="match status" value="1"/>
</dbReference>
<name>A0A8T1V4F2_9STRA</name>
<organism evidence="3 4">
    <name type="scientific">Phytophthora pseudosyringae</name>
    <dbReference type="NCBI Taxonomy" id="221518"/>
    <lineage>
        <taxon>Eukaryota</taxon>
        <taxon>Sar</taxon>
        <taxon>Stramenopiles</taxon>
        <taxon>Oomycota</taxon>
        <taxon>Peronosporomycetes</taxon>
        <taxon>Peronosporales</taxon>
        <taxon>Peronosporaceae</taxon>
        <taxon>Phytophthora</taxon>
    </lineage>
</organism>